<dbReference type="RefSeq" id="WP_345167745.1">
    <property type="nucleotide sequence ID" value="NZ_BAABGX010000002.1"/>
</dbReference>
<evidence type="ECO:0008006" key="3">
    <source>
        <dbReference type="Google" id="ProtNLM"/>
    </source>
</evidence>
<evidence type="ECO:0000313" key="1">
    <source>
        <dbReference type="EMBL" id="GAA4311097.1"/>
    </source>
</evidence>
<proteinExistence type="predicted"/>
<sequence>MLAYSSCTYPVTVTFHSPSATIYQDFDQKILHLQWTGVVASAVFRETLEHTLELINSSQTWFCIYDIKALRPMPLQDYDWVAYEFLPQVLQSPIKKVAVLESVQNMEQLSLQHMVYASYASLSFKLKYVDDIADALKWFAKKKHGPKEAKAEAMAAAYSATLL</sequence>
<comment type="caution">
    <text evidence="1">The sequence shown here is derived from an EMBL/GenBank/DDBJ whole genome shotgun (WGS) entry which is preliminary data.</text>
</comment>
<gene>
    <name evidence="1" type="ORF">GCM10023183_29640</name>
</gene>
<dbReference type="EMBL" id="BAABGX010000002">
    <property type="protein sequence ID" value="GAA4311097.1"/>
    <property type="molecule type" value="Genomic_DNA"/>
</dbReference>
<organism evidence="1 2">
    <name type="scientific">Nibribacter koreensis</name>
    <dbReference type="NCBI Taxonomy" id="1084519"/>
    <lineage>
        <taxon>Bacteria</taxon>
        <taxon>Pseudomonadati</taxon>
        <taxon>Bacteroidota</taxon>
        <taxon>Cytophagia</taxon>
        <taxon>Cytophagales</taxon>
        <taxon>Hymenobacteraceae</taxon>
        <taxon>Nibribacter</taxon>
    </lineage>
</organism>
<keyword evidence="2" id="KW-1185">Reference proteome</keyword>
<evidence type="ECO:0000313" key="2">
    <source>
        <dbReference type="Proteomes" id="UP001501844"/>
    </source>
</evidence>
<dbReference type="Proteomes" id="UP001501844">
    <property type="component" value="Unassembled WGS sequence"/>
</dbReference>
<accession>A0ABP8FU93</accession>
<reference evidence="2" key="1">
    <citation type="journal article" date="2019" name="Int. J. Syst. Evol. Microbiol.">
        <title>The Global Catalogue of Microorganisms (GCM) 10K type strain sequencing project: providing services to taxonomists for standard genome sequencing and annotation.</title>
        <authorList>
            <consortium name="The Broad Institute Genomics Platform"/>
            <consortium name="The Broad Institute Genome Sequencing Center for Infectious Disease"/>
            <person name="Wu L."/>
            <person name="Ma J."/>
        </authorList>
    </citation>
    <scope>NUCLEOTIDE SEQUENCE [LARGE SCALE GENOMIC DNA]</scope>
    <source>
        <strain evidence="2">JCM 17917</strain>
    </source>
</reference>
<protein>
    <recommendedName>
        <fullName evidence="3">SpoIIAA-like</fullName>
    </recommendedName>
</protein>
<name>A0ABP8FU93_9BACT</name>